<keyword evidence="1" id="KW-0175">Coiled coil</keyword>
<dbReference type="RefSeq" id="XP_068366341.1">
    <property type="nucleotide sequence ID" value="XM_068499181.1"/>
</dbReference>
<evidence type="ECO:0000313" key="4">
    <source>
        <dbReference type="Proteomes" id="UP000179807"/>
    </source>
</evidence>
<reference evidence="3" key="1">
    <citation type="submission" date="2016-10" db="EMBL/GenBank/DDBJ databases">
        <authorList>
            <person name="Benchimol M."/>
            <person name="Almeida L.G."/>
            <person name="Vasconcelos A.T."/>
            <person name="Perreira-Neves A."/>
            <person name="Rosa I.A."/>
            <person name="Tasca T."/>
            <person name="Bogo M.R."/>
            <person name="de Souza W."/>
        </authorList>
    </citation>
    <scope>NUCLEOTIDE SEQUENCE [LARGE SCALE GENOMIC DNA]</scope>
    <source>
        <strain evidence="3">K</strain>
    </source>
</reference>
<dbReference type="EMBL" id="MLAK01000546">
    <property type="protein sequence ID" value="OHT13205.1"/>
    <property type="molecule type" value="Genomic_DNA"/>
</dbReference>
<dbReference type="SUPFAM" id="SSF57997">
    <property type="entry name" value="Tropomyosin"/>
    <property type="match status" value="1"/>
</dbReference>
<feature type="transmembrane region" description="Helical" evidence="2">
    <location>
        <begin position="33"/>
        <end position="50"/>
    </location>
</feature>
<evidence type="ECO:0000256" key="2">
    <source>
        <dbReference type="SAM" id="Phobius"/>
    </source>
</evidence>
<accession>A0A1J4KUN1</accession>
<dbReference type="AlphaFoldDB" id="A0A1J4KUN1"/>
<gene>
    <name evidence="3" type="ORF">TRFO_16772</name>
</gene>
<dbReference type="Proteomes" id="UP000179807">
    <property type="component" value="Unassembled WGS sequence"/>
</dbReference>
<keyword evidence="2" id="KW-0812">Transmembrane</keyword>
<keyword evidence="2" id="KW-0472">Membrane</keyword>
<organism evidence="3 4">
    <name type="scientific">Tritrichomonas foetus</name>
    <dbReference type="NCBI Taxonomy" id="1144522"/>
    <lineage>
        <taxon>Eukaryota</taxon>
        <taxon>Metamonada</taxon>
        <taxon>Parabasalia</taxon>
        <taxon>Tritrichomonadida</taxon>
        <taxon>Tritrichomonadidae</taxon>
        <taxon>Tritrichomonas</taxon>
    </lineage>
</organism>
<dbReference type="Gene3D" id="1.20.5.170">
    <property type="match status" value="1"/>
</dbReference>
<feature type="coiled-coil region" evidence="1">
    <location>
        <begin position="103"/>
        <end position="144"/>
    </location>
</feature>
<dbReference type="GeneID" id="94833885"/>
<name>A0A1J4KUN1_9EUKA</name>
<keyword evidence="4" id="KW-1185">Reference proteome</keyword>
<evidence type="ECO:0000313" key="3">
    <source>
        <dbReference type="EMBL" id="OHT13205.1"/>
    </source>
</evidence>
<dbReference type="VEuPathDB" id="TrichDB:TRFO_16772"/>
<protein>
    <submittedName>
        <fullName evidence="3">Uncharacterized protein</fullName>
    </submittedName>
</protein>
<comment type="caution">
    <text evidence="3">The sequence shown here is derived from an EMBL/GenBank/DDBJ whole genome shotgun (WGS) entry which is preliminary data.</text>
</comment>
<proteinExistence type="predicted"/>
<keyword evidence="2" id="KW-1133">Transmembrane helix</keyword>
<sequence length="176" mass="20540">MVIEQHPHSILASNLLHTPAIILMEVHQTKMKITTSAEIIIFLTMLLMQICLPTPLIIIIIKIIIITIMTTILDQQLSRDHLERGSINQALFLNSERIRLEQVDPLEQQMVHLEQQVDHLEQQVDHLEQQEVHLEQQVDHLEQQVDPLEILVDIFHRGFFNQTIMEVVNPQTSKYQ</sequence>
<evidence type="ECO:0000256" key="1">
    <source>
        <dbReference type="SAM" id="Coils"/>
    </source>
</evidence>